<accession>A0AAW4RP13</accession>
<evidence type="ECO:0000313" key="2">
    <source>
        <dbReference type="EMBL" id="MBZ3926167.1"/>
    </source>
</evidence>
<gene>
    <name evidence="2" type="ORF">Xseb_19065</name>
</gene>
<comment type="caution">
    <text evidence="2">The sequence shown here is derived from an EMBL/GenBank/DDBJ whole genome shotgun (WGS) entry which is preliminary data.</text>
</comment>
<protein>
    <submittedName>
        <fullName evidence="2">Uncharacterized protein</fullName>
    </submittedName>
</protein>
<dbReference type="AlphaFoldDB" id="A0AAW4RP13"/>
<dbReference type="EMBL" id="LOKL01000153">
    <property type="protein sequence ID" value="MBZ3926167.1"/>
    <property type="molecule type" value="Genomic_DNA"/>
</dbReference>
<dbReference type="Proteomes" id="UP000825388">
    <property type="component" value="Unassembled WGS sequence"/>
</dbReference>
<keyword evidence="1" id="KW-1133">Transmembrane helix</keyword>
<feature type="transmembrane region" description="Helical" evidence="1">
    <location>
        <begin position="96"/>
        <end position="115"/>
    </location>
</feature>
<evidence type="ECO:0000256" key="1">
    <source>
        <dbReference type="SAM" id="Phobius"/>
    </source>
</evidence>
<organism evidence="2 3">
    <name type="scientific">Xanthomonas citri pv. sesbaniae</name>
    <dbReference type="NCBI Taxonomy" id="473425"/>
    <lineage>
        <taxon>Bacteria</taxon>
        <taxon>Pseudomonadati</taxon>
        <taxon>Pseudomonadota</taxon>
        <taxon>Gammaproteobacteria</taxon>
        <taxon>Lysobacterales</taxon>
        <taxon>Lysobacteraceae</taxon>
        <taxon>Xanthomonas</taxon>
    </lineage>
</organism>
<keyword evidence="1" id="KW-0472">Membrane</keyword>
<feature type="transmembrane region" description="Helical" evidence="1">
    <location>
        <begin position="121"/>
        <end position="138"/>
    </location>
</feature>
<evidence type="ECO:0000313" key="3">
    <source>
        <dbReference type="Proteomes" id="UP000825388"/>
    </source>
</evidence>
<dbReference type="RefSeq" id="WP_089113673.1">
    <property type="nucleotide sequence ID" value="NZ_LOKL01000153.1"/>
</dbReference>
<sequence length="164" mass="18841">MKERTPKQTGGDTVEVASQPVRRGAVASVARVARIVYLGDLTEIRRTHAYFRDRLSRVWNQGRRAREETFQEASDRLGLTAEDIARRASELRSQSVLYLGIAALALLVFMLLPFVRNPMSHATMSLLVMLLALSKYSVSRWRQAQCEQKALVPYLAYWARWWRS</sequence>
<keyword evidence="1" id="KW-0812">Transmembrane</keyword>
<reference evidence="2" key="1">
    <citation type="submission" date="2015-12" db="EMBL/GenBank/DDBJ databases">
        <authorList>
            <person name="Bansal K."/>
            <person name="Midha S."/>
            <person name="Patil P.B."/>
        </authorList>
    </citation>
    <scope>NUCLEOTIDE SEQUENCE</scope>
    <source>
        <strain evidence="2">LMG867</strain>
    </source>
</reference>
<proteinExistence type="predicted"/>
<name>A0AAW4RP13_XANCI</name>